<dbReference type="RefSeq" id="WP_050607938.1">
    <property type="nucleotide sequence ID" value="NZ_CABKUB010000006.1"/>
</dbReference>
<dbReference type="PANTHER" id="PTHR40032">
    <property type="entry name" value="EXPORTED PROTEIN-RELATED"/>
    <property type="match status" value="1"/>
</dbReference>
<dbReference type="EMBL" id="SXDP01000004">
    <property type="protein sequence ID" value="NEZ46975.1"/>
    <property type="molecule type" value="Genomic_DNA"/>
</dbReference>
<feature type="domain" description="Putative amidase" evidence="1">
    <location>
        <begin position="4"/>
        <end position="150"/>
    </location>
</feature>
<sequence>MSIYLRKEAVKYAMQYALIPNPNYKYFEVHEGVGGDCTNFTSQCLKAGGAPLVYNFINPWWYNNKNGIVCWTLSWTVAHSLYWRLIINNEYNLNGPKGIETENIDDLEIGDLIFYEDINGLIYHSAIITSFFYGEPLISQHTFNALNIPYPKPYRAVKNHFLKIYV</sequence>
<keyword evidence="3" id="KW-1185">Reference proteome</keyword>
<comment type="caution">
    <text evidence="2">The sequence shown here is derived from an EMBL/GenBank/DDBJ whole genome shotgun (WGS) entry which is preliminary data.</text>
</comment>
<reference evidence="2 3" key="1">
    <citation type="submission" date="2019-04" db="EMBL/GenBank/DDBJ databases">
        <title>Genome sequencing of Clostridium botulinum Groups I-IV and Clostridium butyricum.</title>
        <authorList>
            <person name="Brunt J."/>
            <person name="Van Vliet A.H.M."/>
            <person name="Stringer S.C."/>
            <person name="Carter A.T."/>
            <person name="Peck M.W."/>
        </authorList>
    </citation>
    <scope>NUCLEOTIDE SEQUENCE [LARGE SCALE GENOMIC DNA]</scope>
    <source>
        <strain evidence="2 3">IFR 18/094</strain>
    </source>
</reference>
<evidence type="ECO:0000259" key="1">
    <source>
        <dbReference type="Pfam" id="PF12671"/>
    </source>
</evidence>
<keyword evidence="2" id="KW-0808">Transferase</keyword>
<dbReference type="GO" id="GO:0008168">
    <property type="term" value="F:methyltransferase activity"/>
    <property type="evidence" value="ECO:0007669"/>
    <property type="project" value="UniProtKB-KW"/>
</dbReference>
<dbReference type="Pfam" id="PF12671">
    <property type="entry name" value="Amidase_6"/>
    <property type="match status" value="1"/>
</dbReference>
<evidence type="ECO:0000313" key="2">
    <source>
        <dbReference type="EMBL" id="NEZ46975.1"/>
    </source>
</evidence>
<organism evidence="2 3">
    <name type="scientific">Clostridium niameyense</name>
    <dbReference type="NCBI Taxonomy" id="1622073"/>
    <lineage>
        <taxon>Bacteria</taxon>
        <taxon>Bacillati</taxon>
        <taxon>Bacillota</taxon>
        <taxon>Clostridia</taxon>
        <taxon>Eubacteriales</taxon>
        <taxon>Clostridiaceae</taxon>
        <taxon>Clostridium</taxon>
    </lineage>
</organism>
<dbReference type="PANTHER" id="PTHR40032:SF1">
    <property type="entry name" value="EXPORTED PROTEIN"/>
    <property type="match status" value="1"/>
</dbReference>
<proteinExistence type="predicted"/>
<name>A0A6M0R9M9_9CLOT</name>
<gene>
    <name evidence="2" type="ORF">FDF74_07085</name>
</gene>
<dbReference type="Proteomes" id="UP000473885">
    <property type="component" value="Unassembled WGS sequence"/>
</dbReference>
<dbReference type="InterPro" id="IPR024301">
    <property type="entry name" value="Amidase_6"/>
</dbReference>
<accession>A0A6M0R9M9</accession>
<keyword evidence="2" id="KW-0489">Methyltransferase</keyword>
<dbReference type="OrthoDB" id="9812429at2"/>
<dbReference type="GO" id="GO:0032259">
    <property type="term" value="P:methylation"/>
    <property type="evidence" value="ECO:0007669"/>
    <property type="project" value="UniProtKB-KW"/>
</dbReference>
<dbReference type="AlphaFoldDB" id="A0A6M0R9M9"/>
<protein>
    <submittedName>
        <fullName evidence="2">Methylase</fullName>
    </submittedName>
</protein>
<evidence type="ECO:0000313" key="3">
    <source>
        <dbReference type="Proteomes" id="UP000473885"/>
    </source>
</evidence>